<keyword evidence="8" id="KW-0441">Lipid A biosynthesis</keyword>
<dbReference type="PANTHER" id="PTHR30561">
    <property type="entry name" value="SMR FAMILY PROTON-DEPENDENT DRUG EFFLUX TRANSPORTER SUGE"/>
    <property type="match status" value="1"/>
</dbReference>
<comment type="similarity">
    <text evidence="2">Belongs to the EamA transporter family.</text>
</comment>
<evidence type="ECO:0000256" key="7">
    <source>
        <dbReference type="ARBA" id="ARBA00022519"/>
    </source>
</evidence>
<feature type="transmembrane region" description="Helical" evidence="15">
    <location>
        <begin position="121"/>
        <end position="138"/>
    </location>
</feature>
<evidence type="ECO:0000256" key="10">
    <source>
        <dbReference type="ARBA" id="ARBA00022985"/>
    </source>
</evidence>
<evidence type="ECO:0000256" key="15">
    <source>
        <dbReference type="SAM" id="Phobius"/>
    </source>
</evidence>
<evidence type="ECO:0000259" key="16">
    <source>
        <dbReference type="Pfam" id="PF00892"/>
    </source>
</evidence>
<dbReference type="InterPro" id="IPR037185">
    <property type="entry name" value="EmrE-like"/>
</dbReference>
<gene>
    <name evidence="17" type="ORF">BST43_13970</name>
</gene>
<keyword evidence="14" id="KW-0046">Antibiotic resistance</keyword>
<evidence type="ECO:0000256" key="4">
    <source>
        <dbReference type="ARBA" id="ARBA00022448"/>
    </source>
</evidence>
<dbReference type="PANTHER" id="PTHR30561:SF1">
    <property type="entry name" value="MULTIDRUG TRANSPORTER EMRE"/>
    <property type="match status" value="1"/>
</dbReference>
<evidence type="ECO:0000256" key="5">
    <source>
        <dbReference type="ARBA" id="ARBA00022475"/>
    </source>
</evidence>
<dbReference type="OrthoDB" id="9783707at2"/>
<evidence type="ECO:0000313" key="17">
    <source>
        <dbReference type="EMBL" id="ORB56244.1"/>
    </source>
</evidence>
<organism evidence="17 18">
    <name type="scientific">Mycobacteroides saopaulense</name>
    <dbReference type="NCBI Taxonomy" id="1578165"/>
    <lineage>
        <taxon>Bacteria</taxon>
        <taxon>Bacillati</taxon>
        <taxon>Actinomycetota</taxon>
        <taxon>Actinomycetes</taxon>
        <taxon>Mycobacteriales</taxon>
        <taxon>Mycobacteriaceae</taxon>
        <taxon>Mycobacteroides</taxon>
    </lineage>
</organism>
<dbReference type="Pfam" id="PF00892">
    <property type="entry name" value="EamA"/>
    <property type="match status" value="2"/>
</dbReference>
<dbReference type="EMBL" id="MVII01000017">
    <property type="protein sequence ID" value="ORB56244.1"/>
    <property type="molecule type" value="Genomic_DNA"/>
</dbReference>
<sequence>MPPGVVAIVLVAAVAHAIWNTASKYKHGDTVLFVWASSCLAALLCAPIGAAAVVTGSQAINGQLAAVSTVSAVLHVVYFLTLQTGYDRFDLGVIYPVARGTGPVLTVLCAILLLGERPTRIAGLGAVVIIIGIIVVAGVPRRSDRRTVPAVYWGAATGAAIAAYTLWDSYAVTTLHLNPVAFFTSTFLLQGLMLTPRALRLRGKIAGTIASNAAPILIVAVFTPLAYILVLIAMQSAPLALVAPLRESSIVIGSLLARWLFHEDHLWRRIIGSSIVLAGIAAISL</sequence>
<dbReference type="AlphaFoldDB" id="A0A1X0J426"/>
<keyword evidence="5" id="KW-1003">Cell membrane</keyword>
<dbReference type="GO" id="GO:0022857">
    <property type="term" value="F:transmembrane transporter activity"/>
    <property type="evidence" value="ECO:0007669"/>
    <property type="project" value="InterPro"/>
</dbReference>
<dbReference type="Proteomes" id="UP000192434">
    <property type="component" value="Unassembled WGS sequence"/>
</dbReference>
<feature type="transmembrane region" description="Helical" evidence="15">
    <location>
        <begin position="150"/>
        <end position="167"/>
    </location>
</feature>
<dbReference type="InterPro" id="IPR000620">
    <property type="entry name" value="EamA_dom"/>
</dbReference>
<feature type="transmembrane region" description="Helical" evidence="15">
    <location>
        <begin position="213"/>
        <end position="232"/>
    </location>
</feature>
<feature type="transmembrane region" description="Helical" evidence="15">
    <location>
        <begin position="62"/>
        <end position="81"/>
    </location>
</feature>
<protein>
    <submittedName>
        <fullName evidence="17">Transporter</fullName>
    </submittedName>
</protein>
<keyword evidence="13 15" id="KW-0472">Membrane</keyword>
<comment type="subcellular location">
    <subcellularLocation>
        <location evidence="1">Cell membrane</location>
        <topology evidence="1">Multi-pass membrane protein</topology>
    </subcellularLocation>
</comment>
<feature type="transmembrane region" description="Helical" evidence="15">
    <location>
        <begin position="93"/>
        <end position="114"/>
    </location>
</feature>
<dbReference type="InterPro" id="IPR000390">
    <property type="entry name" value="Small_drug/metabolite_transptr"/>
</dbReference>
<proteinExistence type="inferred from homology"/>
<dbReference type="GO" id="GO:0009103">
    <property type="term" value="P:lipopolysaccharide biosynthetic process"/>
    <property type="evidence" value="ECO:0007669"/>
    <property type="project" value="UniProtKB-KW"/>
</dbReference>
<dbReference type="SUPFAM" id="SSF103481">
    <property type="entry name" value="Multidrug resistance efflux transporter EmrE"/>
    <property type="match status" value="2"/>
</dbReference>
<evidence type="ECO:0000256" key="14">
    <source>
        <dbReference type="ARBA" id="ARBA00023251"/>
    </source>
</evidence>
<evidence type="ECO:0000313" key="18">
    <source>
        <dbReference type="Proteomes" id="UP000192434"/>
    </source>
</evidence>
<evidence type="ECO:0000256" key="1">
    <source>
        <dbReference type="ARBA" id="ARBA00004651"/>
    </source>
</evidence>
<evidence type="ECO:0000256" key="8">
    <source>
        <dbReference type="ARBA" id="ARBA00022556"/>
    </source>
</evidence>
<evidence type="ECO:0000256" key="2">
    <source>
        <dbReference type="ARBA" id="ARBA00007362"/>
    </source>
</evidence>
<keyword evidence="6" id="KW-0444">Lipid biosynthesis</keyword>
<comment type="caution">
    <text evidence="17">The sequence shown here is derived from an EMBL/GenBank/DDBJ whole genome shotgun (WGS) entry which is preliminary data.</text>
</comment>
<evidence type="ECO:0000256" key="12">
    <source>
        <dbReference type="ARBA" id="ARBA00023098"/>
    </source>
</evidence>
<keyword evidence="7" id="KW-0997">Cell inner membrane</keyword>
<dbReference type="GO" id="GO:0005886">
    <property type="term" value="C:plasma membrane"/>
    <property type="evidence" value="ECO:0007669"/>
    <property type="project" value="UniProtKB-SubCell"/>
</dbReference>
<accession>A0A1X0J426</accession>
<feature type="domain" description="EamA" evidence="16">
    <location>
        <begin position="7"/>
        <end position="136"/>
    </location>
</feature>
<keyword evidence="10" id="KW-0448">Lipopolysaccharide biosynthesis</keyword>
<evidence type="ECO:0000256" key="11">
    <source>
        <dbReference type="ARBA" id="ARBA00022989"/>
    </source>
</evidence>
<evidence type="ECO:0000256" key="13">
    <source>
        <dbReference type="ARBA" id="ARBA00023136"/>
    </source>
</evidence>
<keyword evidence="4" id="KW-0813">Transport</keyword>
<reference evidence="17 18" key="1">
    <citation type="submission" date="2016-12" db="EMBL/GenBank/DDBJ databases">
        <title>The new phylogeny of genus Mycobacterium.</title>
        <authorList>
            <person name="Tortoli E."/>
            <person name="Trovato A."/>
            <person name="Cirillo D.M."/>
        </authorList>
    </citation>
    <scope>NUCLEOTIDE SEQUENCE [LARGE SCALE GENOMIC DNA]</scope>
    <source>
        <strain evidence="17 18">CCUG 66554</strain>
    </source>
</reference>
<keyword evidence="9 15" id="KW-0812">Transmembrane</keyword>
<name>A0A1X0J426_9MYCO</name>
<dbReference type="RefSeq" id="WP_083016925.1">
    <property type="nucleotide sequence ID" value="NZ_MVII01000017.1"/>
</dbReference>
<keyword evidence="12" id="KW-0443">Lipid metabolism</keyword>
<dbReference type="Gene3D" id="1.10.3730.20">
    <property type="match status" value="2"/>
</dbReference>
<evidence type="ECO:0000256" key="9">
    <source>
        <dbReference type="ARBA" id="ARBA00022692"/>
    </source>
</evidence>
<evidence type="ECO:0000256" key="6">
    <source>
        <dbReference type="ARBA" id="ARBA00022516"/>
    </source>
</evidence>
<feature type="domain" description="EamA" evidence="16">
    <location>
        <begin position="150"/>
        <end position="284"/>
    </location>
</feature>
<evidence type="ECO:0000256" key="3">
    <source>
        <dbReference type="ARBA" id="ARBA00007822"/>
    </source>
</evidence>
<keyword evidence="11 15" id="KW-1133">Transmembrane helix</keyword>
<feature type="transmembrane region" description="Helical" evidence="15">
    <location>
        <begin position="174"/>
        <end position="193"/>
    </location>
</feature>
<comment type="similarity">
    <text evidence="3">Belongs to the drug/metabolite transporter (DMT) superfamily. Small multidrug resistance (SMR) (TC 2.A.7.1) family. Mmr subfamily.</text>
</comment>
<feature type="transmembrane region" description="Helical" evidence="15">
    <location>
        <begin position="33"/>
        <end position="55"/>
    </location>
</feature>